<dbReference type="PANTHER" id="PTHR35175">
    <property type="entry name" value="DUF1289 DOMAIN-CONTAINING PROTEIN"/>
    <property type="match status" value="1"/>
</dbReference>
<dbReference type="RefSeq" id="YP_009903895.1">
    <property type="nucleotide sequence ID" value="NC_049849.1"/>
</dbReference>
<dbReference type="PANTHER" id="PTHR35175:SF1">
    <property type="entry name" value="OXIDOREDUCTASE"/>
    <property type="match status" value="1"/>
</dbReference>
<proteinExistence type="predicted"/>
<dbReference type="GeneID" id="56136171"/>
<dbReference type="Pfam" id="PF06945">
    <property type="entry name" value="DUF1289"/>
    <property type="match status" value="1"/>
</dbReference>
<accession>A0A514CT41</accession>
<keyword evidence="2" id="KW-1185">Reference proteome</keyword>
<dbReference type="InterPro" id="IPR010710">
    <property type="entry name" value="DUF1289"/>
</dbReference>
<name>A0A514CT41_9CAUD</name>
<dbReference type="KEGG" id="vg:56136171"/>
<evidence type="ECO:0008006" key="3">
    <source>
        <dbReference type="Google" id="ProtNLM"/>
    </source>
</evidence>
<evidence type="ECO:0000313" key="1">
    <source>
        <dbReference type="EMBL" id="QDH83658.1"/>
    </source>
</evidence>
<reference evidence="1 2" key="1">
    <citation type="submission" date="2019-06" db="EMBL/GenBank/DDBJ databases">
        <authorList>
            <person name="Kincaid V.D."/>
            <person name="Fuller A."/>
            <person name="Hodges K."/>
            <person name="Bansal M."/>
            <person name="Essig J."/>
            <person name="Johnson A."/>
        </authorList>
    </citation>
    <scope>NUCLEOTIDE SEQUENCE [LARGE SCALE GENOMIC DNA]</scope>
</reference>
<dbReference type="Proteomes" id="UP000320799">
    <property type="component" value="Segment"/>
</dbReference>
<sequence length="61" mass="7035">MDTNQRPDSPCVGVCSTLYTEICNGCGRTYMEAANWVFMDEEEKDKVWIRITAEGFPKRKI</sequence>
<evidence type="ECO:0000313" key="2">
    <source>
        <dbReference type="Proteomes" id="UP000320799"/>
    </source>
</evidence>
<dbReference type="EMBL" id="MN094788">
    <property type="protein sequence ID" value="QDH83658.1"/>
    <property type="molecule type" value="Genomic_DNA"/>
</dbReference>
<organism evidence="1 2">
    <name type="scientific">Achromobacter phage Motura</name>
    <dbReference type="NCBI Taxonomy" id="2591403"/>
    <lineage>
        <taxon>Viruses</taxon>
        <taxon>Duplodnaviria</taxon>
        <taxon>Heunggongvirae</taxon>
        <taxon>Uroviricota</taxon>
        <taxon>Caudoviricetes</taxon>
        <taxon>Moturavirus</taxon>
        <taxon>Moturavirus motura</taxon>
    </lineage>
</organism>
<protein>
    <recommendedName>
        <fullName evidence="3">DUF1289 domain-containing protein</fullName>
    </recommendedName>
</protein>